<dbReference type="InterPro" id="IPR036890">
    <property type="entry name" value="HATPase_C_sf"/>
</dbReference>
<dbReference type="InterPro" id="IPR050267">
    <property type="entry name" value="Anti-sigma-factor_SerPK"/>
</dbReference>
<dbReference type="EMBL" id="BJFL01000001">
    <property type="protein sequence ID" value="GDY28664.1"/>
    <property type="molecule type" value="Genomic_DNA"/>
</dbReference>
<proteinExistence type="predicted"/>
<dbReference type="SUPFAM" id="SSF55874">
    <property type="entry name" value="ATPase domain of HSP90 chaperone/DNA topoisomerase II/histidine kinase"/>
    <property type="match status" value="1"/>
</dbReference>
<keyword evidence="1" id="KW-0418">Kinase</keyword>
<dbReference type="PANTHER" id="PTHR35526">
    <property type="entry name" value="ANTI-SIGMA-F FACTOR RSBW-RELATED"/>
    <property type="match status" value="1"/>
</dbReference>
<keyword evidence="1" id="KW-0723">Serine/threonine-protein kinase</keyword>
<evidence type="ECO:0000256" key="1">
    <source>
        <dbReference type="ARBA" id="ARBA00022527"/>
    </source>
</evidence>
<dbReference type="InterPro" id="IPR003594">
    <property type="entry name" value="HATPase_dom"/>
</dbReference>
<dbReference type="GO" id="GO:0004674">
    <property type="term" value="F:protein serine/threonine kinase activity"/>
    <property type="evidence" value="ECO:0007669"/>
    <property type="project" value="UniProtKB-KW"/>
</dbReference>
<gene>
    <name evidence="3" type="ORF">GTS_02970</name>
</gene>
<sequence>MDEPVAESSTTLAVDPRSCARARRFVEQVLGEWDAPDGIIGDACLVATELVSNAIGHAVGPINLRLACSPRSFTVEVFDGSPVLPVVRAQDVRSERGRGLLLVSRVSSEWGTRQVGRSKAVWARLDLPARPDSPGR</sequence>
<reference evidence="4" key="1">
    <citation type="submission" date="2019-04" db="EMBL/GenBank/DDBJ databases">
        <title>Draft genome sequence of Pseudonocardiaceae bacterium SL3-2-4.</title>
        <authorList>
            <person name="Ningsih F."/>
            <person name="Yokota A."/>
            <person name="Sakai Y."/>
            <person name="Nanatani K."/>
            <person name="Yabe S."/>
            <person name="Oetari A."/>
            <person name="Sjamsuridzal W."/>
        </authorList>
    </citation>
    <scope>NUCLEOTIDE SEQUENCE [LARGE SCALE GENOMIC DNA]</scope>
    <source>
        <strain evidence="4">SL3-2-4</strain>
    </source>
</reference>
<evidence type="ECO:0000313" key="4">
    <source>
        <dbReference type="Proteomes" id="UP000298860"/>
    </source>
</evidence>
<dbReference type="Gene3D" id="3.30.565.10">
    <property type="entry name" value="Histidine kinase-like ATPase, C-terminal domain"/>
    <property type="match status" value="1"/>
</dbReference>
<evidence type="ECO:0000259" key="2">
    <source>
        <dbReference type="Pfam" id="PF13581"/>
    </source>
</evidence>
<comment type="caution">
    <text evidence="3">The sequence shown here is derived from an EMBL/GenBank/DDBJ whole genome shotgun (WGS) entry which is preliminary data.</text>
</comment>
<dbReference type="RefSeq" id="WP_192909331.1">
    <property type="nucleotide sequence ID" value="NZ_BJFL01000001.1"/>
</dbReference>
<organism evidence="3 4">
    <name type="scientific">Gandjariella thermophila</name>
    <dbReference type="NCBI Taxonomy" id="1931992"/>
    <lineage>
        <taxon>Bacteria</taxon>
        <taxon>Bacillati</taxon>
        <taxon>Actinomycetota</taxon>
        <taxon>Actinomycetes</taxon>
        <taxon>Pseudonocardiales</taxon>
        <taxon>Pseudonocardiaceae</taxon>
        <taxon>Gandjariella</taxon>
    </lineage>
</organism>
<dbReference type="Proteomes" id="UP000298860">
    <property type="component" value="Unassembled WGS sequence"/>
</dbReference>
<name>A0A4D4IZY5_9PSEU</name>
<dbReference type="Pfam" id="PF13581">
    <property type="entry name" value="HATPase_c_2"/>
    <property type="match status" value="1"/>
</dbReference>
<accession>A0A4D4IZY5</accession>
<evidence type="ECO:0000313" key="3">
    <source>
        <dbReference type="EMBL" id="GDY28664.1"/>
    </source>
</evidence>
<feature type="domain" description="Histidine kinase/HSP90-like ATPase" evidence="2">
    <location>
        <begin position="14"/>
        <end position="123"/>
    </location>
</feature>
<protein>
    <recommendedName>
        <fullName evidence="2">Histidine kinase/HSP90-like ATPase domain-containing protein</fullName>
    </recommendedName>
</protein>
<dbReference type="CDD" id="cd16936">
    <property type="entry name" value="HATPase_RsbW-like"/>
    <property type="match status" value="1"/>
</dbReference>
<keyword evidence="1" id="KW-0808">Transferase</keyword>
<keyword evidence="4" id="KW-1185">Reference proteome</keyword>
<dbReference type="AlphaFoldDB" id="A0A4D4IZY5"/>
<dbReference type="PANTHER" id="PTHR35526:SF3">
    <property type="entry name" value="ANTI-SIGMA-F FACTOR RSBW"/>
    <property type="match status" value="1"/>
</dbReference>